<comment type="caution">
    <text evidence="2">The sequence shown here is derived from an EMBL/GenBank/DDBJ whole genome shotgun (WGS) entry which is preliminary data.</text>
</comment>
<gene>
    <name evidence="2" type="ORF">A9A59_1149</name>
</gene>
<dbReference type="PANTHER" id="PTHR34387:SF2">
    <property type="entry name" value="SLR1258 PROTEIN"/>
    <property type="match status" value="1"/>
</dbReference>
<dbReference type="InterPro" id="IPR007497">
    <property type="entry name" value="SIMPL/DUF541"/>
</dbReference>
<dbReference type="PROSITE" id="PS51257">
    <property type="entry name" value="PROKAR_LIPOPROTEIN"/>
    <property type="match status" value="1"/>
</dbReference>
<dbReference type="GO" id="GO:0006974">
    <property type="term" value="P:DNA damage response"/>
    <property type="evidence" value="ECO:0007669"/>
    <property type="project" value="TreeGrafter"/>
</dbReference>
<feature type="signal peptide" evidence="1">
    <location>
        <begin position="1"/>
        <end position="22"/>
    </location>
</feature>
<evidence type="ECO:0000313" key="3">
    <source>
        <dbReference type="Proteomes" id="UP000223071"/>
    </source>
</evidence>
<dbReference type="PANTHER" id="PTHR34387">
    <property type="entry name" value="SLR1258 PROTEIN"/>
    <property type="match status" value="1"/>
</dbReference>
<organism evidence="2 3">
    <name type="scientific">Tepidiforma thermophila (strain KCTC 52669 / CGMCC 1.13589 / G233)</name>
    <dbReference type="NCBI Taxonomy" id="2761530"/>
    <lineage>
        <taxon>Bacteria</taxon>
        <taxon>Bacillati</taxon>
        <taxon>Chloroflexota</taxon>
        <taxon>Tepidiformia</taxon>
        <taxon>Tepidiformales</taxon>
        <taxon>Tepidiformaceae</taxon>
        <taxon>Tepidiforma</taxon>
    </lineage>
</organism>
<keyword evidence="3" id="KW-1185">Reference proteome</keyword>
<keyword evidence="1" id="KW-0732">Signal</keyword>
<proteinExistence type="predicted"/>
<dbReference type="RefSeq" id="WP_098503366.1">
    <property type="nucleotide sequence ID" value="NZ_PDJQ01000001.1"/>
</dbReference>
<evidence type="ECO:0008006" key="4">
    <source>
        <dbReference type="Google" id="ProtNLM"/>
    </source>
</evidence>
<accession>A0A2A9HF16</accession>
<dbReference type="Proteomes" id="UP000223071">
    <property type="component" value="Unassembled WGS sequence"/>
</dbReference>
<dbReference type="Pfam" id="PF04402">
    <property type="entry name" value="SIMPL"/>
    <property type="match status" value="1"/>
</dbReference>
<reference evidence="2 3" key="1">
    <citation type="submission" date="2017-09" db="EMBL/GenBank/DDBJ databases">
        <title>Sequencing the genomes of two abundant thermophiles in Great Basin hot springs: Thermocrinis jamiesonii and novel Chloroflexi Thermoflexus hugenholtzii.</title>
        <authorList>
            <person name="Hedlund B."/>
        </authorList>
    </citation>
    <scope>NUCLEOTIDE SEQUENCE [LARGE SCALE GENOMIC DNA]</scope>
    <source>
        <strain evidence="2 3">G233</strain>
    </source>
</reference>
<feature type="chain" id="PRO_5012360360" description="DUF541 domain-containing protein" evidence="1">
    <location>
        <begin position="23"/>
        <end position="244"/>
    </location>
</feature>
<evidence type="ECO:0000313" key="2">
    <source>
        <dbReference type="EMBL" id="PFG73943.1"/>
    </source>
</evidence>
<sequence>MTPTRLAAFLAALPLVAVLAAACSGDTTIVAGESTTDLGITVTGTGEAAAAPDMAMLDLGVEVTAASVADARERAAQAASRLIASVKGNGVADRDIQTRAIAVQPQYDYSRSGPPVITGYTVQNLLAVRVRDLDRLGKVIDDALAAAGDAARLNSLQLGFSKQDDLLETARKNAVADARKRAETFAAAAGVRVGAVLAITETAASGPIPLGLPAARSTADTATPIEPGESTVTVTVSVRFAVAQ</sequence>
<dbReference type="Gene3D" id="3.30.70.2970">
    <property type="entry name" value="Protein of unknown function (DUF541), domain 2"/>
    <property type="match status" value="1"/>
</dbReference>
<evidence type="ECO:0000256" key="1">
    <source>
        <dbReference type="SAM" id="SignalP"/>
    </source>
</evidence>
<name>A0A2A9HF16_TEPT2</name>
<dbReference type="AlphaFoldDB" id="A0A2A9HF16"/>
<protein>
    <recommendedName>
        <fullName evidence="4">DUF541 domain-containing protein</fullName>
    </recommendedName>
</protein>
<dbReference type="Gene3D" id="3.30.110.170">
    <property type="entry name" value="Protein of unknown function (DUF541), domain 1"/>
    <property type="match status" value="1"/>
</dbReference>
<dbReference type="EMBL" id="PDJQ01000001">
    <property type="protein sequence ID" value="PFG73943.1"/>
    <property type="molecule type" value="Genomic_DNA"/>
</dbReference>
<dbReference type="InterPro" id="IPR052022">
    <property type="entry name" value="26kDa_periplasmic_antigen"/>
</dbReference>